<accession>A0A9P1CCH9</accession>
<organism evidence="2">
    <name type="scientific">Cladocopium goreaui</name>
    <dbReference type="NCBI Taxonomy" id="2562237"/>
    <lineage>
        <taxon>Eukaryota</taxon>
        <taxon>Sar</taxon>
        <taxon>Alveolata</taxon>
        <taxon>Dinophyceae</taxon>
        <taxon>Suessiales</taxon>
        <taxon>Symbiodiniaceae</taxon>
        <taxon>Cladocopium</taxon>
    </lineage>
</organism>
<proteinExistence type="predicted"/>
<gene>
    <name evidence="2" type="ORF">C1SCF055_LOCUS15736</name>
</gene>
<reference evidence="2" key="1">
    <citation type="submission" date="2022-10" db="EMBL/GenBank/DDBJ databases">
        <authorList>
            <person name="Chen Y."/>
            <person name="Dougan E. K."/>
            <person name="Chan C."/>
            <person name="Rhodes N."/>
            <person name="Thang M."/>
        </authorList>
    </citation>
    <scope>NUCLEOTIDE SEQUENCE</scope>
</reference>
<evidence type="ECO:0000313" key="2">
    <source>
        <dbReference type="EMBL" id="CAI3988588.1"/>
    </source>
</evidence>
<dbReference type="Proteomes" id="UP001152797">
    <property type="component" value="Unassembled WGS sequence"/>
</dbReference>
<evidence type="ECO:0000313" key="3">
    <source>
        <dbReference type="EMBL" id="CAL4775900.1"/>
    </source>
</evidence>
<comment type="caution">
    <text evidence="2">The sequence shown here is derived from an EMBL/GenBank/DDBJ whole genome shotgun (WGS) entry which is preliminary data.</text>
</comment>
<dbReference type="EMBL" id="CAMXCT010001280">
    <property type="protein sequence ID" value="CAI3988588.1"/>
    <property type="molecule type" value="Genomic_DNA"/>
</dbReference>
<reference evidence="3 4" key="2">
    <citation type="submission" date="2024-05" db="EMBL/GenBank/DDBJ databases">
        <authorList>
            <person name="Chen Y."/>
            <person name="Shah S."/>
            <person name="Dougan E. K."/>
            <person name="Thang M."/>
            <person name="Chan C."/>
        </authorList>
    </citation>
    <scope>NUCLEOTIDE SEQUENCE [LARGE SCALE GENOMIC DNA]</scope>
</reference>
<dbReference type="InterPro" id="IPR011050">
    <property type="entry name" value="Pectin_lyase_fold/virulence"/>
</dbReference>
<dbReference type="EMBL" id="CAMXCT020001280">
    <property type="protein sequence ID" value="CAL1141963.1"/>
    <property type="molecule type" value="Genomic_DNA"/>
</dbReference>
<feature type="chain" id="PRO_5043270312" evidence="1">
    <location>
        <begin position="21"/>
        <end position="215"/>
    </location>
</feature>
<keyword evidence="1" id="KW-0732">Signal</keyword>
<sequence length="215" mass="22877">MTWRMMQWLLATIFVILSPAELRVSKQSTTGQQSSHPVPQPVAETGARHLQDCEVIGWAELCERKKLTAGSCFQLQPTAEAPLCELQGPHGAPAQLRPATAGILTLTSGELRITGQIQMTSLRLAAKTVNFADAHVEAWHEAPSDPNSTSGGAFFSEGSFTLTRSRLTVRDVRATTMDGGGFAAGGDLNVHQDSEVVIENVSAKSGAGFFATGNV</sequence>
<protein>
    <submittedName>
        <fullName evidence="2">Uncharacterized protein</fullName>
    </submittedName>
</protein>
<evidence type="ECO:0000313" key="4">
    <source>
        <dbReference type="Proteomes" id="UP001152797"/>
    </source>
</evidence>
<dbReference type="AlphaFoldDB" id="A0A9P1CCH9"/>
<feature type="signal peptide" evidence="1">
    <location>
        <begin position="1"/>
        <end position="20"/>
    </location>
</feature>
<keyword evidence="4" id="KW-1185">Reference proteome</keyword>
<name>A0A9P1CCH9_9DINO</name>
<evidence type="ECO:0000256" key="1">
    <source>
        <dbReference type="SAM" id="SignalP"/>
    </source>
</evidence>
<dbReference type="EMBL" id="CAMXCT030001280">
    <property type="protein sequence ID" value="CAL4775900.1"/>
    <property type="molecule type" value="Genomic_DNA"/>
</dbReference>
<dbReference type="SUPFAM" id="SSF51126">
    <property type="entry name" value="Pectin lyase-like"/>
    <property type="match status" value="1"/>
</dbReference>